<name>A0A6J7HD18_9ZZZZ</name>
<dbReference type="EMBL" id="CAFBMW010000001">
    <property type="protein sequence ID" value="CAB4914783.1"/>
    <property type="molecule type" value="Genomic_DNA"/>
</dbReference>
<sequence>MLATLLVAVAMTTCLGVAALARGSAPTRARVLGTTMAGIAAAVLAWMLVGTVVTVPESGVVGLSLFLTCLSVGLARSGMRPPTPGRA</sequence>
<dbReference type="AlphaFoldDB" id="A0A6J7HD18"/>
<keyword evidence="1" id="KW-0472">Membrane</keyword>
<feature type="transmembrane region" description="Helical" evidence="1">
    <location>
        <begin position="60"/>
        <end position="79"/>
    </location>
</feature>
<organism evidence="2">
    <name type="scientific">freshwater metagenome</name>
    <dbReference type="NCBI Taxonomy" id="449393"/>
    <lineage>
        <taxon>unclassified sequences</taxon>
        <taxon>metagenomes</taxon>
        <taxon>ecological metagenomes</taxon>
    </lineage>
</organism>
<evidence type="ECO:0000256" key="1">
    <source>
        <dbReference type="SAM" id="Phobius"/>
    </source>
</evidence>
<proteinExistence type="predicted"/>
<gene>
    <name evidence="2" type="ORF">UFOPK3662_00240</name>
</gene>
<keyword evidence="1" id="KW-1133">Transmembrane helix</keyword>
<keyword evidence="1" id="KW-0812">Transmembrane</keyword>
<protein>
    <submittedName>
        <fullName evidence="2">Unannotated protein</fullName>
    </submittedName>
</protein>
<reference evidence="2" key="1">
    <citation type="submission" date="2020-05" db="EMBL/GenBank/DDBJ databases">
        <authorList>
            <person name="Chiriac C."/>
            <person name="Salcher M."/>
            <person name="Ghai R."/>
            <person name="Kavagutti S V."/>
        </authorList>
    </citation>
    <scope>NUCLEOTIDE SEQUENCE</scope>
</reference>
<evidence type="ECO:0000313" key="2">
    <source>
        <dbReference type="EMBL" id="CAB4914783.1"/>
    </source>
</evidence>
<feature type="transmembrane region" description="Helical" evidence="1">
    <location>
        <begin position="33"/>
        <end position="53"/>
    </location>
</feature>
<accession>A0A6J7HD18</accession>